<dbReference type="Pfam" id="PF14412">
    <property type="entry name" value="AHH"/>
    <property type="match status" value="1"/>
</dbReference>
<dbReference type="InterPro" id="IPR032871">
    <property type="entry name" value="AHH_dom_containing"/>
</dbReference>
<organism evidence="1 2">
    <name type="scientific">Vibrio coralliilyticus</name>
    <dbReference type="NCBI Taxonomy" id="190893"/>
    <lineage>
        <taxon>Bacteria</taxon>
        <taxon>Pseudomonadati</taxon>
        <taxon>Pseudomonadota</taxon>
        <taxon>Gammaproteobacteria</taxon>
        <taxon>Vibrionales</taxon>
        <taxon>Vibrionaceae</taxon>
        <taxon>Vibrio</taxon>
    </lineage>
</organism>
<gene>
    <name evidence="1" type="ORF">F0238_06090</name>
</gene>
<sequence>MATTASAPKGDLKAWREYFQWVEKKGKQGKFRGDLQRLKNLDAPICSIKLFSNISSTKDAKKEWEKRHPWATIGLATSHTKKRLLTPHHLITCEVMSSLSSHYEDVIENDIGYNVNSPQNLVILPNSTVVACHLGIPLHEGGHDDYNISKKEELKLDRAANSLIDGERVWKPNVEMHAYHAKVFKLVTPIIHKHFRCTKDLNHNEFIEDLNKVSKKILRKLGKFQWLLHENGIDYKPLNANGCMNTLLISSYGVGAESISIRESAKRLPESHESAQLAPCECHREHPELDEKYYIKKFHKSIRRSMGLKVASEIKWG</sequence>
<dbReference type="Proteomes" id="UP000576645">
    <property type="component" value="Unassembled WGS sequence"/>
</dbReference>
<reference evidence="1 2" key="1">
    <citation type="submission" date="2019-09" db="EMBL/GenBank/DDBJ databases">
        <title>Draft genome sequencing and comparative genomics of hatchery-associated Vibrios.</title>
        <authorList>
            <person name="Kehlet-Delgado H."/>
            <person name="Mueller R.S."/>
        </authorList>
    </citation>
    <scope>NUCLEOTIDE SEQUENCE [LARGE SCALE GENOMIC DNA]</scope>
    <source>
        <strain evidence="1 2">09-121-3</strain>
    </source>
</reference>
<evidence type="ECO:0000313" key="2">
    <source>
        <dbReference type="Proteomes" id="UP000576645"/>
    </source>
</evidence>
<protein>
    <submittedName>
        <fullName evidence="1">Uncharacterized protein</fullName>
    </submittedName>
</protein>
<dbReference type="AlphaFoldDB" id="A0AAP6ZR06"/>
<dbReference type="EMBL" id="VTXP01000003">
    <property type="protein sequence ID" value="NOJ22304.1"/>
    <property type="molecule type" value="Genomic_DNA"/>
</dbReference>
<evidence type="ECO:0000313" key="1">
    <source>
        <dbReference type="EMBL" id="NOJ22304.1"/>
    </source>
</evidence>
<accession>A0AAP6ZR06</accession>
<proteinExistence type="predicted"/>
<name>A0AAP6ZR06_9VIBR</name>
<comment type="caution">
    <text evidence="1">The sequence shown here is derived from an EMBL/GenBank/DDBJ whole genome shotgun (WGS) entry which is preliminary data.</text>
</comment>
<dbReference type="RefSeq" id="WP_006959208.1">
    <property type="nucleotide sequence ID" value="NZ_CP156656.1"/>
</dbReference>